<evidence type="ECO:0000256" key="2">
    <source>
        <dbReference type="SAM" id="Phobius"/>
    </source>
</evidence>
<feature type="compositionally biased region" description="Low complexity" evidence="1">
    <location>
        <begin position="586"/>
        <end position="611"/>
    </location>
</feature>
<keyword evidence="2" id="KW-0472">Membrane</keyword>
<dbReference type="AlphaFoldDB" id="A0A0F7ZTM1"/>
<feature type="compositionally biased region" description="Polar residues" evidence="1">
    <location>
        <begin position="477"/>
        <end position="490"/>
    </location>
</feature>
<evidence type="ECO:0000256" key="1">
    <source>
        <dbReference type="SAM" id="MobiDB-lite"/>
    </source>
</evidence>
<feature type="region of interest" description="Disordered" evidence="1">
    <location>
        <begin position="175"/>
        <end position="228"/>
    </location>
</feature>
<keyword evidence="2" id="KW-1133">Transmembrane helix</keyword>
<dbReference type="EMBL" id="KQ030535">
    <property type="protein sequence ID" value="KJZ73353.1"/>
    <property type="molecule type" value="Genomic_DNA"/>
</dbReference>
<feature type="compositionally biased region" description="Basic and acidic residues" evidence="1">
    <location>
        <begin position="7"/>
        <end position="19"/>
    </location>
</feature>
<evidence type="ECO:0000313" key="4">
    <source>
        <dbReference type="Proteomes" id="UP000054481"/>
    </source>
</evidence>
<keyword evidence="2" id="KW-0812">Transmembrane</keyword>
<protein>
    <recommendedName>
        <fullName evidence="5">Serine-rich protein</fullName>
    </recommendedName>
</protein>
<accession>A0A0F7ZTM1</accession>
<feature type="compositionally biased region" description="Basic and acidic residues" evidence="1">
    <location>
        <begin position="71"/>
        <end position="86"/>
    </location>
</feature>
<feature type="compositionally biased region" description="Basic and acidic residues" evidence="1">
    <location>
        <begin position="300"/>
        <end position="311"/>
    </location>
</feature>
<feature type="transmembrane region" description="Helical" evidence="2">
    <location>
        <begin position="752"/>
        <end position="772"/>
    </location>
</feature>
<dbReference type="Proteomes" id="UP000054481">
    <property type="component" value="Unassembled WGS sequence"/>
</dbReference>
<evidence type="ECO:0000313" key="3">
    <source>
        <dbReference type="EMBL" id="KJZ73353.1"/>
    </source>
</evidence>
<reference evidence="3 4" key="1">
    <citation type="journal article" date="2014" name="Genome Biol. Evol.">
        <title>Comparative genomics and transcriptomics analyses reveal divergent lifestyle features of nematode endoparasitic fungus Hirsutella minnesotensis.</title>
        <authorList>
            <person name="Lai Y."/>
            <person name="Liu K."/>
            <person name="Zhang X."/>
            <person name="Zhang X."/>
            <person name="Li K."/>
            <person name="Wang N."/>
            <person name="Shu C."/>
            <person name="Wu Y."/>
            <person name="Wang C."/>
            <person name="Bushley K.E."/>
            <person name="Xiang M."/>
            <person name="Liu X."/>
        </authorList>
    </citation>
    <scope>NUCLEOTIDE SEQUENCE [LARGE SCALE GENOMIC DNA]</scope>
    <source>
        <strain evidence="3 4">3608</strain>
    </source>
</reference>
<evidence type="ECO:0008006" key="5">
    <source>
        <dbReference type="Google" id="ProtNLM"/>
    </source>
</evidence>
<name>A0A0F7ZTM1_9HYPO</name>
<keyword evidence="4" id="KW-1185">Reference proteome</keyword>
<dbReference type="OrthoDB" id="4153178at2759"/>
<feature type="compositionally biased region" description="Polar residues" evidence="1">
    <location>
        <begin position="445"/>
        <end position="463"/>
    </location>
</feature>
<feature type="region of interest" description="Disordered" evidence="1">
    <location>
        <begin position="658"/>
        <end position="691"/>
    </location>
</feature>
<feature type="transmembrane region" description="Helical" evidence="2">
    <location>
        <begin position="820"/>
        <end position="840"/>
    </location>
</feature>
<feature type="region of interest" description="Disordered" evidence="1">
    <location>
        <begin position="568"/>
        <end position="611"/>
    </location>
</feature>
<feature type="region of interest" description="Disordered" evidence="1">
    <location>
        <begin position="477"/>
        <end position="555"/>
    </location>
</feature>
<feature type="compositionally biased region" description="Gly residues" evidence="1">
    <location>
        <begin position="501"/>
        <end position="512"/>
    </location>
</feature>
<gene>
    <name evidence="3" type="ORF">HIM_07147</name>
</gene>
<feature type="region of interest" description="Disordered" evidence="1">
    <location>
        <begin position="445"/>
        <end position="464"/>
    </location>
</feature>
<organism evidence="3 4">
    <name type="scientific">Hirsutella minnesotensis 3608</name>
    <dbReference type="NCBI Taxonomy" id="1043627"/>
    <lineage>
        <taxon>Eukaryota</taxon>
        <taxon>Fungi</taxon>
        <taxon>Dikarya</taxon>
        <taxon>Ascomycota</taxon>
        <taxon>Pezizomycotina</taxon>
        <taxon>Sordariomycetes</taxon>
        <taxon>Hypocreomycetidae</taxon>
        <taxon>Hypocreales</taxon>
        <taxon>Ophiocordycipitaceae</taxon>
        <taxon>Hirsutella</taxon>
    </lineage>
</organism>
<feature type="compositionally biased region" description="Polar residues" evidence="1">
    <location>
        <begin position="179"/>
        <end position="210"/>
    </location>
</feature>
<proteinExistence type="predicted"/>
<feature type="region of interest" description="Disordered" evidence="1">
    <location>
        <begin position="300"/>
        <end position="320"/>
    </location>
</feature>
<feature type="compositionally biased region" description="Polar residues" evidence="1">
    <location>
        <begin position="43"/>
        <end position="67"/>
    </location>
</feature>
<feature type="region of interest" description="Disordered" evidence="1">
    <location>
        <begin position="1"/>
        <end position="143"/>
    </location>
</feature>
<sequence length="846" mass="92180">MSTHRLPSSDRRVLHERTPSENNRLQIRLVPYTPPRLSFEGSLPTSSSAGSDTETPNVRKASLQSSPDIIESPKGKSPDRLSEGHGDLGISAPTQATSARVSAEALSRSDGHSKSQSSNRPARKSRSKQQLESPDQASLRRWPRITGFNADRFLPSLPYSLSASSATYSSRSAQQSTAISGSSRQPSSSHLFAIDQPSSPQTFYHEQAPSQGAKPVFHGSSISSSPTWNHRFMDSLRKVHRRSAISKQKTQGQASGTITSNARLHVRLRKTGTSPQRDVEQATADVFARSPASELVRLEMNDHEMRNRDASSARPTQDHSAINSVGSELADSSPASSRPNVEIFGGSLSAQSMSDLDAPSEANYLTYGATPSLTPRRRSNLSGDSLHIAPLRPPWGRSAHLASISRTRSRTSSHAGSFSSVSTGIIIEEATRSLLSGGTPICVSTNASRQTSSSRPLDTNVDNSRWALFRPPQWSFASSSDASRVATSGGEQVDGSEIRQGGAGPSGLGTATGVGRSATRKAGDGRSKSTRLSAEVPEHPSPVYRRGSSRDQNPNTIRLIRNQDEHGDGLADLENLGHHPNRSRLHSLLSSQSSDRNLHSSSSSRSGSFSRSPIPTWARLYYGSGERKFLAAKISSESLFSDFTSYSGAASFLSRSPSAERFPTTLRSPRRRPREAASPSRHGIAPARCDDSEVGSCHMSPWTTRLRQQPSSVWSPHLRRDRRASGYGIWEPPSAVWSTNTSLLSRKNTQPILFVLGFIFPFAWLIASFLPLPRVSGPEMTQVDPSTSHLNLQLEANPTMGTWDMRLYNHARWWRTLNRAMSIVGIFLVGAIVALIVFGVRQRWKS</sequence>